<keyword evidence="2" id="KW-0418">Kinase</keyword>
<dbReference type="PANTHER" id="PTHR47985">
    <property type="entry name" value="OS07G0668900 PROTEIN"/>
    <property type="match status" value="1"/>
</dbReference>
<evidence type="ECO:0000313" key="5">
    <source>
        <dbReference type="Proteomes" id="UP000653305"/>
    </source>
</evidence>
<name>A0A830B308_9LAMI</name>
<proteinExistence type="predicted"/>
<dbReference type="Proteomes" id="UP000653305">
    <property type="component" value="Unassembled WGS sequence"/>
</dbReference>
<reference evidence="4" key="1">
    <citation type="submission" date="2020-07" db="EMBL/GenBank/DDBJ databases">
        <title>Ethylene signaling mediates host invasion by parasitic plants.</title>
        <authorList>
            <person name="Yoshida S."/>
        </authorList>
    </citation>
    <scope>NUCLEOTIDE SEQUENCE</scope>
    <source>
        <strain evidence="4">Okayama</strain>
    </source>
</reference>
<protein>
    <submittedName>
        <fullName evidence="4">Protein strubbelig-receptor family 8</fullName>
    </submittedName>
</protein>
<dbReference type="OrthoDB" id="4062651at2759"/>
<dbReference type="GO" id="GO:0004674">
    <property type="term" value="F:protein serine/threonine kinase activity"/>
    <property type="evidence" value="ECO:0007669"/>
    <property type="project" value="UniProtKB-KW"/>
</dbReference>
<comment type="caution">
    <text evidence="4">The sequence shown here is derived from an EMBL/GenBank/DDBJ whole genome shotgun (WGS) entry which is preliminary data.</text>
</comment>
<evidence type="ECO:0000313" key="4">
    <source>
        <dbReference type="EMBL" id="GFP82050.1"/>
    </source>
</evidence>
<keyword evidence="2" id="KW-0723">Serine/threonine-protein kinase</keyword>
<gene>
    <name evidence="4" type="ORF">PHJA_000348300</name>
</gene>
<keyword evidence="5" id="KW-1185">Reference proteome</keyword>
<keyword evidence="4" id="KW-0675">Receptor</keyword>
<sequence>MKRTSVDAILVSWDLPQLTDTNKVGQIMDLALEGQYPMKEVVQVAAIAAMCVQPEADYRPLMADVVQSLVQLVKHHNGLSKAATC</sequence>
<dbReference type="PANTHER" id="PTHR47985:SF24">
    <property type="entry name" value="PROTEIN KINASE SUPERFAMILY PROTEIN"/>
    <property type="match status" value="1"/>
</dbReference>
<keyword evidence="2" id="KW-0808">Transferase</keyword>
<accession>A0A830B308</accession>
<dbReference type="GO" id="GO:0016020">
    <property type="term" value="C:membrane"/>
    <property type="evidence" value="ECO:0007669"/>
    <property type="project" value="UniProtKB-SubCell"/>
</dbReference>
<organism evidence="4 5">
    <name type="scientific">Phtheirospermum japonicum</name>
    <dbReference type="NCBI Taxonomy" id="374723"/>
    <lineage>
        <taxon>Eukaryota</taxon>
        <taxon>Viridiplantae</taxon>
        <taxon>Streptophyta</taxon>
        <taxon>Embryophyta</taxon>
        <taxon>Tracheophyta</taxon>
        <taxon>Spermatophyta</taxon>
        <taxon>Magnoliopsida</taxon>
        <taxon>eudicotyledons</taxon>
        <taxon>Gunneridae</taxon>
        <taxon>Pentapetalae</taxon>
        <taxon>asterids</taxon>
        <taxon>lamiids</taxon>
        <taxon>Lamiales</taxon>
        <taxon>Orobanchaceae</taxon>
        <taxon>Orobanchaceae incertae sedis</taxon>
        <taxon>Phtheirospermum</taxon>
    </lineage>
</organism>
<evidence type="ECO:0000256" key="2">
    <source>
        <dbReference type="ARBA" id="ARBA00022527"/>
    </source>
</evidence>
<evidence type="ECO:0000256" key="1">
    <source>
        <dbReference type="ARBA" id="ARBA00004370"/>
    </source>
</evidence>
<dbReference type="Gene3D" id="1.10.510.10">
    <property type="entry name" value="Transferase(Phosphotransferase) domain 1"/>
    <property type="match status" value="1"/>
</dbReference>
<keyword evidence="3" id="KW-0472">Membrane</keyword>
<evidence type="ECO:0000256" key="3">
    <source>
        <dbReference type="ARBA" id="ARBA00023136"/>
    </source>
</evidence>
<comment type="subcellular location">
    <subcellularLocation>
        <location evidence="1">Membrane</location>
    </subcellularLocation>
</comment>
<dbReference type="AlphaFoldDB" id="A0A830B308"/>
<dbReference type="EMBL" id="BMAC01000037">
    <property type="protein sequence ID" value="GFP82050.1"/>
    <property type="molecule type" value="Genomic_DNA"/>
</dbReference>